<keyword evidence="9 18" id="KW-0999">Mitochondrion inner membrane</keyword>
<keyword evidence="12 18" id="KW-1133">Transmembrane helix</keyword>
<keyword evidence="16 18" id="KW-0472">Membrane</keyword>
<proteinExistence type="inferred from homology"/>
<evidence type="ECO:0000256" key="12">
    <source>
        <dbReference type="ARBA" id="ARBA00022989"/>
    </source>
</evidence>
<evidence type="ECO:0000259" key="19">
    <source>
        <dbReference type="Pfam" id="PF00361"/>
    </source>
</evidence>
<feature type="domain" description="NADH:quinone oxidoreductase/Mrp antiporter transmembrane" evidence="19">
    <location>
        <begin position="23"/>
        <end position="282"/>
    </location>
</feature>
<organism evidence="20">
    <name type="scientific">Chapuisia ellenbergeri</name>
    <dbReference type="NCBI Taxonomy" id="1205656"/>
    <lineage>
        <taxon>Eukaryota</taxon>
        <taxon>Metazoa</taxon>
        <taxon>Ecdysozoa</taxon>
        <taxon>Arthropoda</taxon>
        <taxon>Hexapoda</taxon>
        <taxon>Insecta</taxon>
        <taxon>Pterygota</taxon>
        <taxon>Neoptera</taxon>
        <taxon>Endopterygota</taxon>
        <taxon>Coleoptera</taxon>
        <taxon>Polyphaga</taxon>
        <taxon>Cucujiformia</taxon>
        <taxon>Chrysomeloidea</taxon>
        <taxon>Chrysomelidae</taxon>
        <taxon>Galerucinae</taxon>
        <taxon>Metacyclini</taxon>
        <taxon>Chapuisia</taxon>
    </lineage>
</organism>
<dbReference type="InterPro" id="IPR050175">
    <property type="entry name" value="Complex_I_Subunit_2"/>
</dbReference>
<feature type="transmembrane region" description="Helical" evidence="18">
    <location>
        <begin position="91"/>
        <end position="113"/>
    </location>
</feature>
<evidence type="ECO:0000256" key="4">
    <source>
        <dbReference type="ARBA" id="ARBA00012944"/>
    </source>
</evidence>
<keyword evidence="8 18" id="KW-0812">Transmembrane</keyword>
<evidence type="ECO:0000256" key="11">
    <source>
        <dbReference type="ARBA" id="ARBA00022982"/>
    </source>
</evidence>
<comment type="catalytic activity">
    <reaction evidence="17 18">
        <text>a ubiquinone + NADH + 5 H(+)(in) = a ubiquinol + NAD(+) + 4 H(+)(out)</text>
        <dbReference type="Rhea" id="RHEA:29091"/>
        <dbReference type="Rhea" id="RHEA-COMP:9565"/>
        <dbReference type="Rhea" id="RHEA-COMP:9566"/>
        <dbReference type="ChEBI" id="CHEBI:15378"/>
        <dbReference type="ChEBI" id="CHEBI:16389"/>
        <dbReference type="ChEBI" id="CHEBI:17976"/>
        <dbReference type="ChEBI" id="CHEBI:57540"/>
        <dbReference type="ChEBI" id="CHEBI:57945"/>
        <dbReference type="EC" id="7.1.1.2"/>
    </reaction>
</comment>
<dbReference type="InterPro" id="IPR001750">
    <property type="entry name" value="ND/Mrp_TM"/>
</dbReference>
<dbReference type="PANTHER" id="PTHR46552:SF1">
    <property type="entry name" value="NADH-UBIQUINONE OXIDOREDUCTASE CHAIN 2"/>
    <property type="match status" value="1"/>
</dbReference>
<dbReference type="EC" id="7.1.1.2" evidence="4 18"/>
<dbReference type="PANTHER" id="PTHR46552">
    <property type="entry name" value="NADH-UBIQUINONE OXIDOREDUCTASE CHAIN 2"/>
    <property type="match status" value="1"/>
</dbReference>
<keyword evidence="15 18" id="KW-0496">Mitochondrion</keyword>
<dbReference type="Pfam" id="PF00361">
    <property type="entry name" value="Proton_antipo_M"/>
    <property type="match status" value="1"/>
</dbReference>
<evidence type="ECO:0000313" key="20">
    <source>
        <dbReference type="EMBL" id="ALO76479.1"/>
    </source>
</evidence>
<feature type="transmembrane region" description="Helical" evidence="18">
    <location>
        <begin position="270"/>
        <end position="290"/>
    </location>
</feature>
<dbReference type="GO" id="GO:0008137">
    <property type="term" value="F:NADH dehydrogenase (ubiquinone) activity"/>
    <property type="evidence" value="ECO:0007669"/>
    <property type="project" value="UniProtKB-EC"/>
</dbReference>
<comment type="subcellular location">
    <subcellularLocation>
        <location evidence="2 18">Mitochondrion inner membrane</location>
        <topology evidence="2 18">Multi-pass membrane protein</topology>
    </subcellularLocation>
</comment>
<comment type="function">
    <text evidence="1">Core subunit of the mitochondrial membrane respiratory chain NADH dehydrogenase (Complex I) that is believed to belong to the minimal assembly required for catalysis. Complex I functions in the transfer of electrons from NADH to the respiratory chain. The immediate electron acceptor for the enzyme is believed to be ubiquinone.</text>
</comment>
<evidence type="ECO:0000256" key="6">
    <source>
        <dbReference type="ARBA" id="ARBA00022448"/>
    </source>
</evidence>
<evidence type="ECO:0000256" key="8">
    <source>
        <dbReference type="ARBA" id="ARBA00022692"/>
    </source>
</evidence>
<evidence type="ECO:0000256" key="9">
    <source>
        <dbReference type="ARBA" id="ARBA00022792"/>
    </source>
</evidence>
<keyword evidence="10 18" id="KW-1278">Translocase</keyword>
<evidence type="ECO:0000256" key="1">
    <source>
        <dbReference type="ARBA" id="ARBA00003257"/>
    </source>
</evidence>
<keyword evidence="11 18" id="KW-0249">Electron transport</keyword>
<evidence type="ECO:0000256" key="2">
    <source>
        <dbReference type="ARBA" id="ARBA00004448"/>
    </source>
</evidence>
<dbReference type="InterPro" id="IPR003917">
    <property type="entry name" value="NADH_UbQ_OxRdtase_chain2"/>
</dbReference>
<dbReference type="AlphaFoldDB" id="A0A0S2MP23"/>
<evidence type="ECO:0000256" key="16">
    <source>
        <dbReference type="ARBA" id="ARBA00023136"/>
    </source>
</evidence>
<sequence length="337" mass="39240">MLKLYKILFFNTMIIGTLISISAYSWFNMWIGLEINLLSIVPLMKSSKNIFPAEASLKYFITQALASTMVLFAVILSLYTSDYIPNNLNYWFMMIMNSALLTKLGAAPFHAWFPEVMEGLNWMNNLLLLTWQKLAPMVLIMYNLKMMWLLIFIIVLSSIIGGILGFNQTSLRKIMAYSSINHISWMLASMLNFKLIWFSYFLIYTFISINIIFIFYSLNAFNVTQLFFSLNSNKLIKLLFIFNFLSLGGLPPFLGFFPKWIVINNLILNHFYALSVILIIFTLVTLYFYIRLTFSTLTISMTENLIIFSKINNYTMIFLNIFTLLSLFLCTSIFNIF</sequence>
<feature type="transmembrane region" description="Helical" evidence="18">
    <location>
        <begin position="311"/>
        <end position="334"/>
    </location>
</feature>
<feature type="transmembrane region" description="Helical" evidence="18">
    <location>
        <begin position="197"/>
        <end position="218"/>
    </location>
</feature>
<keyword evidence="6" id="KW-0813">Transport</keyword>
<evidence type="ECO:0000256" key="17">
    <source>
        <dbReference type="ARBA" id="ARBA00049551"/>
    </source>
</evidence>
<dbReference type="PRINTS" id="PR01436">
    <property type="entry name" value="NADHDHGNASE2"/>
</dbReference>
<comment type="similarity">
    <text evidence="3 18">Belongs to the complex I subunit 2 family.</text>
</comment>
<feature type="transmembrane region" description="Helical" evidence="18">
    <location>
        <begin position="7"/>
        <end position="27"/>
    </location>
</feature>
<gene>
    <name evidence="20" type="primary">nad2</name>
</gene>
<accession>A0A0S2MP23</accession>
<keyword evidence="13 18" id="KW-0520">NAD</keyword>
<dbReference type="GO" id="GO:0006120">
    <property type="term" value="P:mitochondrial electron transport, NADH to ubiquinone"/>
    <property type="evidence" value="ECO:0007669"/>
    <property type="project" value="InterPro"/>
</dbReference>
<feature type="transmembrane region" description="Helical" evidence="18">
    <location>
        <begin position="146"/>
        <end position="167"/>
    </location>
</feature>
<evidence type="ECO:0000256" key="15">
    <source>
        <dbReference type="ARBA" id="ARBA00023128"/>
    </source>
</evidence>
<evidence type="ECO:0000256" key="3">
    <source>
        <dbReference type="ARBA" id="ARBA00007012"/>
    </source>
</evidence>
<evidence type="ECO:0000256" key="10">
    <source>
        <dbReference type="ARBA" id="ARBA00022967"/>
    </source>
</evidence>
<dbReference type="GO" id="GO:0005743">
    <property type="term" value="C:mitochondrial inner membrane"/>
    <property type="evidence" value="ECO:0007669"/>
    <property type="project" value="UniProtKB-SubCell"/>
</dbReference>
<evidence type="ECO:0000256" key="18">
    <source>
        <dbReference type="RuleBase" id="RU003403"/>
    </source>
</evidence>
<evidence type="ECO:0000256" key="14">
    <source>
        <dbReference type="ARBA" id="ARBA00023075"/>
    </source>
</evidence>
<keyword evidence="14 18" id="KW-0830">Ubiquinone</keyword>
<feature type="transmembrane region" description="Helical" evidence="18">
    <location>
        <begin position="238"/>
        <end position="258"/>
    </location>
</feature>
<keyword evidence="7 18" id="KW-0679">Respiratory chain</keyword>
<geneLocation type="mitochondrion" evidence="20"/>
<protein>
    <recommendedName>
        <fullName evidence="5 18">NADH-ubiquinone oxidoreductase chain 2</fullName>
        <ecNumber evidence="4 18">7.1.1.2</ecNumber>
    </recommendedName>
</protein>
<evidence type="ECO:0000256" key="5">
    <source>
        <dbReference type="ARBA" id="ARBA00021008"/>
    </source>
</evidence>
<feature type="transmembrane region" description="Helical" evidence="18">
    <location>
        <begin position="59"/>
        <end position="79"/>
    </location>
</feature>
<dbReference type="EMBL" id="JX412757">
    <property type="protein sequence ID" value="ALO76479.1"/>
    <property type="molecule type" value="Genomic_DNA"/>
</dbReference>
<evidence type="ECO:0000256" key="13">
    <source>
        <dbReference type="ARBA" id="ARBA00023027"/>
    </source>
</evidence>
<comment type="function">
    <text evidence="18">Core subunit of the mitochondrial membrane respiratory chain NADH dehydrogenase (Complex I) which catalyzes electron transfer from NADH through the respiratory chain, using ubiquinone as an electron acceptor. Essential for the catalytic activity and assembly of complex I.</text>
</comment>
<evidence type="ECO:0000256" key="7">
    <source>
        <dbReference type="ARBA" id="ARBA00022660"/>
    </source>
</evidence>
<name>A0A0S2MP23_9CUCU</name>
<reference evidence="20" key="1">
    <citation type="submission" date="2012-06" db="EMBL/GenBank/DDBJ databases">
        <title>Mitogenomics of the Coleoptera under dense taxon sampling.</title>
        <authorList>
            <person name="Timmermans M.J.T.N."/>
            <person name="Lim J."/>
            <person name="Dodsworth S."/>
            <person name="Haran J."/>
            <person name="Ahrens D."/>
            <person name="Bocak L."/>
            <person name="London A."/>
            <person name="Culverwell L."/>
            <person name="Vogler A.P."/>
        </authorList>
    </citation>
    <scope>NUCLEOTIDE SEQUENCE</scope>
</reference>